<accession>A0AA40F6V1</accession>
<feature type="region of interest" description="Disordered" evidence="1">
    <location>
        <begin position="285"/>
        <end position="330"/>
    </location>
</feature>
<protein>
    <submittedName>
        <fullName evidence="2">Uncharacterized protein</fullName>
    </submittedName>
</protein>
<reference evidence="2" key="1">
    <citation type="submission" date="2023-06" db="EMBL/GenBank/DDBJ databases">
        <title>Genome-scale phylogeny and comparative genomics of the fungal order Sordariales.</title>
        <authorList>
            <consortium name="Lawrence Berkeley National Laboratory"/>
            <person name="Hensen N."/>
            <person name="Bonometti L."/>
            <person name="Westerberg I."/>
            <person name="Brannstrom I.O."/>
            <person name="Guillou S."/>
            <person name="Cros-Aarteil S."/>
            <person name="Calhoun S."/>
            <person name="Haridas S."/>
            <person name="Kuo A."/>
            <person name="Mondo S."/>
            <person name="Pangilinan J."/>
            <person name="Riley R."/>
            <person name="LaButti K."/>
            <person name="Andreopoulos B."/>
            <person name="Lipzen A."/>
            <person name="Chen C."/>
            <person name="Yanf M."/>
            <person name="Daum C."/>
            <person name="Ng V."/>
            <person name="Clum A."/>
            <person name="Steindorff A."/>
            <person name="Ohm R."/>
            <person name="Martin F."/>
            <person name="Silar P."/>
            <person name="Natvig D."/>
            <person name="Lalanne C."/>
            <person name="Gautier V."/>
            <person name="Ament-velasquez S.L."/>
            <person name="Kruys A."/>
            <person name="Hutchinson M.I."/>
            <person name="Powell A.J."/>
            <person name="Barry K."/>
            <person name="Miller A.N."/>
            <person name="Grigoriev I.V."/>
            <person name="Debuchy R."/>
            <person name="Gladieux P."/>
            <person name="Thoren M.H."/>
            <person name="Johannesson H."/>
        </authorList>
    </citation>
    <scope>NUCLEOTIDE SEQUENCE</scope>
    <source>
        <strain evidence="2">SMH3187-1</strain>
    </source>
</reference>
<keyword evidence="3" id="KW-1185">Reference proteome</keyword>
<comment type="caution">
    <text evidence="2">The sequence shown here is derived from an EMBL/GenBank/DDBJ whole genome shotgun (WGS) entry which is preliminary data.</text>
</comment>
<dbReference type="AlphaFoldDB" id="A0AA40F6V1"/>
<evidence type="ECO:0000256" key="1">
    <source>
        <dbReference type="SAM" id="MobiDB-lite"/>
    </source>
</evidence>
<evidence type="ECO:0000313" key="3">
    <source>
        <dbReference type="Proteomes" id="UP001172155"/>
    </source>
</evidence>
<organism evidence="2 3">
    <name type="scientific">Schizothecium vesticola</name>
    <dbReference type="NCBI Taxonomy" id="314040"/>
    <lineage>
        <taxon>Eukaryota</taxon>
        <taxon>Fungi</taxon>
        <taxon>Dikarya</taxon>
        <taxon>Ascomycota</taxon>
        <taxon>Pezizomycotina</taxon>
        <taxon>Sordariomycetes</taxon>
        <taxon>Sordariomycetidae</taxon>
        <taxon>Sordariales</taxon>
        <taxon>Schizotheciaceae</taxon>
        <taxon>Schizothecium</taxon>
    </lineage>
</organism>
<name>A0AA40F6V1_9PEZI</name>
<evidence type="ECO:0000313" key="2">
    <source>
        <dbReference type="EMBL" id="KAK0752245.1"/>
    </source>
</evidence>
<feature type="compositionally biased region" description="Low complexity" evidence="1">
    <location>
        <begin position="319"/>
        <end position="330"/>
    </location>
</feature>
<dbReference type="Proteomes" id="UP001172155">
    <property type="component" value="Unassembled WGS sequence"/>
</dbReference>
<proteinExistence type="predicted"/>
<sequence length="508" mass="55724">MCMSGPLASQALGRSPYDVVLYGTGHTTRRGPRQQYDERGRPVNAETRRINRSVVRSHNEVMHVIGVAEPDGPSPEAEAEAAEARRHLEFENYIGRNLALVSDVLVTAGVWGVNGVRQRILIYKEYAHVPFHGLHRLQRSRQSVPSYLGSGLPSFLASLALEELNLPHLGRLHSTVERFSKPICTYLRLHFEIFTFLQRVGLASSSAIFPNWKFFIPGSSLSPIYIPAAPQTLSAQSIVQWLGASAMGAVPFAGYYCFSEVSRLVTIDISRRVLKHLPRTPAVDSAVENGRDISRPEPPSSTPNGLPTSAGIPTPYGLPTSAATPTTPTRRASAVAIGSEDFVSDDEDEEGVSTTFISFDVEPTTTTDPSPAVWSAELRQNVAEGAVTEGQEPVYRDSNLVRLPPLLAADVFGGALARIFLAPHESQVWLGLARLFASRQGLPLDGFHEFGFRQVGVLRMMVNAVGVEMLFFMLRCEIWGLITLLAHLGRFDEAEWIKVSGPEEKEEA</sequence>
<gene>
    <name evidence="2" type="ORF">B0T18DRAFT_363273</name>
</gene>
<dbReference type="EMBL" id="JAUKUD010000002">
    <property type="protein sequence ID" value="KAK0752245.1"/>
    <property type="molecule type" value="Genomic_DNA"/>
</dbReference>